<proteinExistence type="predicted"/>
<sequence length="39" mass="4616">MDYTTNRFSSVKFILFIAFAFRGKQFEISVNYPCNFKAN</sequence>
<accession>S7VEA2</accession>
<name>S7VEA2_9BACT</name>
<organism evidence="1 2">
    <name type="scientific">Cyclobacterium qasimii M12-11B</name>
    <dbReference type="NCBI Taxonomy" id="641524"/>
    <lineage>
        <taxon>Bacteria</taxon>
        <taxon>Pseudomonadati</taxon>
        <taxon>Bacteroidota</taxon>
        <taxon>Cytophagia</taxon>
        <taxon>Cytophagales</taxon>
        <taxon>Cyclobacteriaceae</taxon>
        <taxon>Cyclobacterium</taxon>
    </lineage>
</organism>
<protein>
    <submittedName>
        <fullName evidence="1">Uncharacterized protein</fullName>
    </submittedName>
</protein>
<gene>
    <name evidence="1" type="ORF">ADICYQ_2944</name>
</gene>
<dbReference type="EMBL" id="ATNM01000110">
    <property type="protein sequence ID" value="EPR67872.1"/>
    <property type="molecule type" value="Genomic_DNA"/>
</dbReference>
<evidence type="ECO:0000313" key="1">
    <source>
        <dbReference type="EMBL" id="EPR67872.1"/>
    </source>
</evidence>
<evidence type="ECO:0000313" key="2">
    <source>
        <dbReference type="Proteomes" id="UP000014974"/>
    </source>
</evidence>
<dbReference type="STRING" id="641524.ADICYQ_2944"/>
<comment type="caution">
    <text evidence="1">The sequence shown here is derived from an EMBL/GenBank/DDBJ whole genome shotgun (WGS) entry which is preliminary data.</text>
</comment>
<reference evidence="1 2" key="1">
    <citation type="journal article" date="2013" name="Genome Announc.">
        <title>Draft Genome Sequence of Cyclobacterium qasimii Strain M12-11BT, Isolated from Arctic Marine Sediment.</title>
        <authorList>
            <person name="Shivaji S."/>
            <person name="Ara S."/>
            <person name="Singh A."/>
            <person name="Kumar Pinnaka A."/>
        </authorList>
    </citation>
    <scope>NUCLEOTIDE SEQUENCE [LARGE SCALE GENOMIC DNA]</scope>
    <source>
        <strain evidence="1 2">M12-11B</strain>
    </source>
</reference>
<dbReference type="Proteomes" id="UP000014974">
    <property type="component" value="Unassembled WGS sequence"/>
</dbReference>
<dbReference type="AlphaFoldDB" id="S7VEA2"/>